<name>A0A221W5S3_9PSEU</name>
<dbReference type="KEGG" id="ahg:AHOG_17240"/>
<gene>
    <name evidence="1" type="ORF">AHOG_17240</name>
</gene>
<organism evidence="1 2">
    <name type="scientific">Actinoalloteichus hoggarensis</name>
    <dbReference type="NCBI Taxonomy" id="1470176"/>
    <lineage>
        <taxon>Bacteria</taxon>
        <taxon>Bacillati</taxon>
        <taxon>Actinomycetota</taxon>
        <taxon>Actinomycetes</taxon>
        <taxon>Pseudonocardiales</taxon>
        <taxon>Pseudonocardiaceae</taxon>
        <taxon>Actinoalloteichus</taxon>
    </lineage>
</organism>
<evidence type="ECO:0000313" key="1">
    <source>
        <dbReference type="EMBL" id="ASO21073.1"/>
    </source>
</evidence>
<accession>A0A221W5S3</accession>
<sequence length="67" mass="7759">MLNWANNYALGKVGKLRLDAWKTNADLHQYYLNQGFFYMGTVHIPGRRSGALFERPVAEQIEIPYLT</sequence>
<dbReference type="AlphaFoldDB" id="A0A221W5S3"/>
<proteinExistence type="predicted"/>
<dbReference type="EMBL" id="CP022521">
    <property type="protein sequence ID" value="ASO21073.1"/>
    <property type="molecule type" value="Genomic_DNA"/>
</dbReference>
<evidence type="ECO:0000313" key="2">
    <source>
        <dbReference type="Proteomes" id="UP000204221"/>
    </source>
</evidence>
<dbReference type="Proteomes" id="UP000204221">
    <property type="component" value="Chromosome"/>
</dbReference>
<dbReference type="Gene3D" id="3.40.630.30">
    <property type="match status" value="1"/>
</dbReference>
<reference evidence="1 2" key="1">
    <citation type="submission" date="2017-07" db="EMBL/GenBank/DDBJ databases">
        <title>Complete genome sequence of Actinoalloteichus hoggarensis DSM 45943, type strain of Actinoalloteichus hoggarensis.</title>
        <authorList>
            <person name="Ruckert C."/>
            <person name="Nouioui I."/>
            <person name="Willmese J."/>
            <person name="van Wezel G."/>
            <person name="Klenk H.-P."/>
            <person name="Kalinowski J."/>
            <person name="Zotchev S.B."/>
        </authorList>
    </citation>
    <scope>NUCLEOTIDE SEQUENCE [LARGE SCALE GENOMIC DNA]</scope>
    <source>
        <strain evidence="1 2">DSM 45943</strain>
    </source>
</reference>
<evidence type="ECO:0008006" key="3">
    <source>
        <dbReference type="Google" id="ProtNLM"/>
    </source>
</evidence>
<protein>
    <recommendedName>
        <fullName evidence="3">N-acetyltransferase domain-containing protein</fullName>
    </recommendedName>
</protein>
<keyword evidence="2" id="KW-1185">Reference proteome</keyword>